<evidence type="ECO:0000313" key="3">
    <source>
        <dbReference type="EMBL" id="MVT07831.1"/>
    </source>
</evidence>
<accession>A0A7K1U0E0</accession>
<dbReference type="EMBL" id="WRXN01000002">
    <property type="protein sequence ID" value="MVT07831.1"/>
    <property type="molecule type" value="Genomic_DNA"/>
</dbReference>
<dbReference type="CDD" id="cd14686">
    <property type="entry name" value="bZIP"/>
    <property type="match status" value="1"/>
</dbReference>
<keyword evidence="4" id="KW-1185">Reference proteome</keyword>
<gene>
    <name evidence="3" type="ORF">GO493_06125</name>
</gene>
<evidence type="ECO:0008006" key="5">
    <source>
        <dbReference type="Google" id="ProtNLM"/>
    </source>
</evidence>
<proteinExistence type="predicted"/>
<dbReference type="AlphaFoldDB" id="A0A7K1U0E0"/>
<name>A0A7K1U0E0_9BACT</name>
<feature type="chain" id="PRO_5029681069" description="Cell wall anchor protein" evidence="2">
    <location>
        <begin position="21"/>
        <end position="342"/>
    </location>
</feature>
<dbReference type="Proteomes" id="UP000461730">
    <property type="component" value="Unassembled WGS sequence"/>
</dbReference>
<feature type="signal peptide" evidence="2">
    <location>
        <begin position="1"/>
        <end position="20"/>
    </location>
</feature>
<keyword evidence="1" id="KW-0175">Coiled coil</keyword>
<feature type="coiled-coil region" evidence="1">
    <location>
        <begin position="300"/>
        <end position="341"/>
    </location>
</feature>
<keyword evidence="2" id="KW-0732">Signal</keyword>
<organism evidence="3 4">
    <name type="scientific">Chitinophaga tropicalis</name>
    <dbReference type="NCBI Taxonomy" id="2683588"/>
    <lineage>
        <taxon>Bacteria</taxon>
        <taxon>Pseudomonadati</taxon>
        <taxon>Bacteroidota</taxon>
        <taxon>Chitinophagia</taxon>
        <taxon>Chitinophagales</taxon>
        <taxon>Chitinophagaceae</taxon>
        <taxon>Chitinophaga</taxon>
    </lineage>
</organism>
<sequence>MHKILFSLAAILLPCFSVNAQTQSFTTINFPNTYTNTITTGLYTSNFRSGFIYQTNASINYGLTGPKASLFRFRWLAHDNGTIDYATDADQVMFLDGNGNLNFKGTLATGGNVGIGTAPTSEKVTIDMGATRGSVNMISDGDAAAYTDLKFSVKTTTGLTSGKPTAWLASFRKDGYFSNDLTGPTLEFYALKKDIGGYYAPLLFKSNGDVIIAGARNATNGSVAIGTTDPGEYKLAVKGSIGATKVKVTLTGWADFVFEPAYKLPSLSELDTYIKANKHLPGVPSATEVEKNGIDLGEMNKVLLQKIEELTLHLIDMKKEIGELKQQNKRLEQEIRKEKNDN</sequence>
<evidence type="ECO:0000256" key="2">
    <source>
        <dbReference type="SAM" id="SignalP"/>
    </source>
</evidence>
<evidence type="ECO:0000313" key="4">
    <source>
        <dbReference type="Proteomes" id="UP000461730"/>
    </source>
</evidence>
<reference evidence="3 4" key="1">
    <citation type="submission" date="2019-12" db="EMBL/GenBank/DDBJ databases">
        <title>Chitinophaga sp. strain ysch24 (GDMCC 1.1355), whole genome shotgun sequence.</title>
        <authorList>
            <person name="Zhang X."/>
        </authorList>
    </citation>
    <scope>NUCLEOTIDE SEQUENCE [LARGE SCALE GENOMIC DNA]</scope>
    <source>
        <strain evidence="4">ysch24</strain>
    </source>
</reference>
<protein>
    <recommendedName>
        <fullName evidence="5">Cell wall anchor protein</fullName>
    </recommendedName>
</protein>
<comment type="caution">
    <text evidence="3">The sequence shown here is derived from an EMBL/GenBank/DDBJ whole genome shotgun (WGS) entry which is preliminary data.</text>
</comment>
<dbReference type="RefSeq" id="WP_157305256.1">
    <property type="nucleotide sequence ID" value="NZ_WRXN01000002.1"/>
</dbReference>
<evidence type="ECO:0000256" key="1">
    <source>
        <dbReference type="SAM" id="Coils"/>
    </source>
</evidence>